<protein>
    <submittedName>
        <fullName evidence="13">Uncharacterized protein</fullName>
    </submittedName>
</protein>
<comment type="subcellular location">
    <subcellularLocation>
        <location evidence="1">Membrane</location>
        <topology evidence="1">Multi-pass membrane protein</topology>
    </subcellularLocation>
</comment>
<evidence type="ECO:0000256" key="3">
    <source>
        <dbReference type="ARBA" id="ARBA00022448"/>
    </source>
</evidence>
<keyword evidence="6" id="KW-1133">Transmembrane helix</keyword>
<evidence type="ECO:0000256" key="7">
    <source>
        <dbReference type="ARBA" id="ARBA00023053"/>
    </source>
</evidence>
<keyword evidence="14" id="KW-1185">Reference proteome</keyword>
<name>A0AAD7Z8T1_DIPPU</name>
<evidence type="ECO:0000256" key="2">
    <source>
        <dbReference type="ARBA" id="ARBA00007193"/>
    </source>
</evidence>
<keyword evidence="11 12" id="KW-0407">Ion channel</keyword>
<keyword evidence="4 12" id="KW-0894">Sodium channel</keyword>
<dbReference type="GO" id="GO:0016020">
    <property type="term" value="C:membrane"/>
    <property type="evidence" value="ECO:0007669"/>
    <property type="project" value="UniProtKB-SubCell"/>
</dbReference>
<accession>A0AAD7Z8T1</accession>
<evidence type="ECO:0000313" key="13">
    <source>
        <dbReference type="EMBL" id="KAJ9576054.1"/>
    </source>
</evidence>
<evidence type="ECO:0000256" key="12">
    <source>
        <dbReference type="RuleBase" id="RU000679"/>
    </source>
</evidence>
<dbReference type="AlphaFoldDB" id="A0AAD7Z8T1"/>
<evidence type="ECO:0000256" key="9">
    <source>
        <dbReference type="ARBA" id="ARBA00023136"/>
    </source>
</evidence>
<evidence type="ECO:0000256" key="6">
    <source>
        <dbReference type="ARBA" id="ARBA00022989"/>
    </source>
</evidence>
<evidence type="ECO:0000256" key="4">
    <source>
        <dbReference type="ARBA" id="ARBA00022461"/>
    </source>
</evidence>
<proteinExistence type="inferred from homology"/>
<evidence type="ECO:0000256" key="11">
    <source>
        <dbReference type="ARBA" id="ARBA00023303"/>
    </source>
</evidence>
<keyword evidence="3 12" id="KW-0813">Transport</keyword>
<gene>
    <name evidence="13" type="ORF">L9F63_007154</name>
</gene>
<dbReference type="EMBL" id="JASPKZ010009810">
    <property type="protein sequence ID" value="KAJ9576054.1"/>
    <property type="molecule type" value="Genomic_DNA"/>
</dbReference>
<feature type="non-terminal residue" evidence="13">
    <location>
        <position position="1"/>
    </location>
</feature>
<keyword evidence="8 12" id="KW-0406">Ion transport</keyword>
<evidence type="ECO:0000313" key="14">
    <source>
        <dbReference type="Proteomes" id="UP001233999"/>
    </source>
</evidence>
<reference evidence="13" key="1">
    <citation type="journal article" date="2023" name="IScience">
        <title>Live-bearing cockroach genome reveals convergent evolutionary mechanisms linked to viviparity in insects and beyond.</title>
        <authorList>
            <person name="Fouks B."/>
            <person name="Harrison M.C."/>
            <person name="Mikhailova A.A."/>
            <person name="Marchal E."/>
            <person name="English S."/>
            <person name="Carruthers M."/>
            <person name="Jennings E.C."/>
            <person name="Chiamaka E.L."/>
            <person name="Frigard R.A."/>
            <person name="Pippel M."/>
            <person name="Attardo G.M."/>
            <person name="Benoit J.B."/>
            <person name="Bornberg-Bauer E."/>
            <person name="Tobe S.S."/>
        </authorList>
    </citation>
    <scope>NUCLEOTIDE SEQUENCE</scope>
    <source>
        <strain evidence="13">Stay&amp;Tobe</strain>
    </source>
</reference>
<comment type="caution">
    <text evidence="13">The sequence shown here is derived from an EMBL/GenBank/DDBJ whole genome shotgun (WGS) entry which is preliminary data.</text>
</comment>
<keyword evidence="9" id="KW-0472">Membrane</keyword>
<dbReference type="GO" id="GO:0005272">
    <property type="term" value="F:sodium channel activity"/>
    <property type="evidence" value="ECO:0007669"/>
    <property type="project" value="UniProtKB-KW"/>
</dbReference>
<keyword evidence="5 12" id="KW-0812">Transmembrane</keyword>
<dbReference type="InterPro" id="IPR001873">
    <property type="entry name" value="ENaC"/>
</dbReference>
<comment type="similarity">
    <text evidence="2 12">Belongs to the amiloride-sensitive sodium channel (TC 1.A.6) family.</text>
</comment>
<organism evidence="13 14">
    <name type="scientific">Diploptera punctata</name>
    <name type="common">Pacific beetle cockroach</name>
    <dbReference type="NCBI Taxonomy" id="6984"/>
    <lineage>
        <taxon>Eukaryota</taxon>
        <taxon>Metazoa</taxon>
        <taxon>Ecdysozoa</taxon>
        <taxon>Arthropoda</taxon>
        <taxon>Hexapoda</taxon>
        <taxon>Insecta</taxon>
        <taxon>Pterygota</taxon>
        <taxon>Neoptera</taxon>
        <taxon>Polyneoptera</taxon>
        <taxon>Dictyoptera</taxon>
        <taxon>Blattodea</taxon>
        <taxon>Blaberoidea</taxon>
        <taxon>Blaberidae</taxon>
        <taxon>Diplopterinae</taxon>
        <taxon>Diploptera</taxon>
    </lineage>
</organism>
<reference evidence="13" key="2">
    <citation type="submission" date="2023-05" db="EMBL/GenBank/DDBJ databases">
        <authorList>
            <person name="Fouks B."/>
        </authorList>
    </citation>
    <scope>NUCLEOTIDE SEQUENCE</scope>
    <source>
        <strain evidence="13">Stay&amp;Tobe</strain>
        <tissue evidence="13">Testes</tissue>
    </source>
</reference>
<keyword evidence="7" id="KW-0915">Sodium</keyword>
<evidence type="ECO:0000256" key="8">
    <source>
        <dbReference type="ARBA" id="ARBA00023065"/>
    </source>
</evidence>
<evidence type="ECO:0000256" key="10">
    <source>
        <dbReference type="ARBA" id="ARBA00023201"/>
    </source>
</evidence>
<dbReference type="Gene3D" id="1.10.287.820">
    <property type="entry name" value="Acid-sensing ion channel domain"/>
    <property type="match status" value="1"/>
</dbReference>
<dbReference type="Proteomes" id="UP001233999">
    <property type="component" value="Unassembled WGS sequence"/>
</dbReference>
<keyword evidence="10 12" id="KW-0739">Sodium transport</keyword>
<sequence>VYIVSTWDLPTFGTGNLLITEVGGMYQRVGFYIEIISLVATNEVKITHVSRRQCRFYDESNLKISPVYTEQHCHAQCRIDLAAKHCGCVPFFYEGAVEGNYYFLC</sequence>
<evidence type="ECO:0000256" key="1">
    <source>
        <dbReference type="ARBA" id="ARBA00004141"/>
    </source>
</evidence>
<dbReference type="Pfam" id="PF00858">
    <property type="entry name" value="ASC"/>
    <property type="match status" value="1"/>
</dbReference>
<evidence type="ECO:0000256" key="5">
    <source>
        <dbReference type="ARBA" id="ARBA00022692"/>
    </source>
</evidence>